<organism evidence="1 2">
    <name type="scientific">Trichonephila inaurata madagascariensis</name>
    <dbReference type="NCBI Taxonomy" id="2747483"/>
    <lineage>
        <taxon>Eukaryota</taxon>
        <taxon>Metazoa</taxon>
        <taxon>Ecdysozoa</taxon>
        <taxon>Arthropoda</taxon>
        <taxon>Chelicerata</taxon>
        <taxon>Arachnida</taxon>
        <taxon>Araneae</taxon>
        <taxon>Araneomorphae</taxon>
        <taxon>Entelegynae</taxon>
        <taxon>Araneoidea</taxon>
        <taxon>Nephilidae</taxon>
        <taxon>Trichonephila</taxon>
        <taxon>Trichonephila inaurata</taxon>
    </lineage>
</organism>
<evidence type="ECO:0000313" key="1">
    <source>
        <dbReference type="EMBL" id="GFS38070.1"/>
    </source>
</evidence>
<sequence length="58" mass="6661">PGKKNERLQPETTCKSDWRMNPLLLLRMRSQSPLQVFPLTTFSGWGKRADLGMTLQIS</sequence>
<evidence type="ECO:0000313" key="2">
    <source>
        <dbReference type="Proteomes" id="UP000886998"/>
    </source>
</evidence>
<keyword evidence="2" id="KW-1185">Reference proteome</keyword>
<protein>
    <submittedName>
        <fullName evidence="1">Uncharacterized protein</fullName>
    </submittedName>
</protein>
<feature type="non-terminal residue" evidence="1">
    <location>
        <position position="1"/>
    </location>
</feature>
<proteinExistence type="predicted"/>
<gene>
    <name evidence="1" type="ORF">TNIN_390431</name>
</gene>
<dbReference type="EMBL" id="BMAV01025058">
    <property type="protein sequence ID" value="GFS38070.1"/>
    <property type="molecule type" value="Genomic_DNA"/>
</dbReference>
<accession>A0A8X6M913</accession>
<reference evidence="1" key="1">
    <citation type="submission" date="2020-08" db="EMBL/GenBank/DDBJ databases">
        <title>Multicomponent nature underlies the extraordinary mechanical properties of spider dragline silk.</title>
        <authorList>
            <person name="Kono N."/>
            <person name="Nakamura H."/>
            <person name="Mori M."/>
            <person name="Yoshida Y."/>
            <person name="Ohtoshi R."/>
            <person name="Malay A.D."/>
            <person name="Moran D.A.P."/>
            <person name="Tomita M."/>
            <person name="Numata K."/>
            <person name="Arakawa K."/>
        </authorList>
    </citation>
    <scope>NUCLEOTIDE SEQUENCE</scope>
</reference>
<dbReference type="Proteomes" id="UP000886998">
    <property type="component" value="Unassembled WGS sequence"/>
</dbReference>
<dbReference type="AlphaFoldDB" id="A0A8X6M913"/>
<comment type="caution">
    <text evidence="1">The sequence shown here is derived from an EMBL/GenBank/DDBJ whole genome shotgun (WGS) entry which is preliminary data.</text>
</comment>
<name>A0A8X6M913_9ARAC</name>